<dbReference type="SUPFAM" id="SSF103473">
    <property type="entry name" value="MFS general substrate transporter"/>
    <property type="match status" value="1"/>
</dbReference>
<feature type="transmembrane region" description="Helical" evidence="6">
    <location>
        <begin position="73"/>
        <end position="94"/>
    </location>
</feature>
<feature type="transmembrane region" description="Helical" evidence="6">
    <location>
        <begin position="164"/>
        <end position="186"/>
    </location>
</feature>
<reference evidence="8 9" key="1">
    <citation type="journal article" date="2015" name="Fungal Genet. Biol.">
        <title>Evolution of novel wood decay mechanisms in Agaricales revealed by the genome sequences of Fistulina hepatica and Cylindrobasidium torrendii.</title>
        <authorList>
            <person name="Floudas D."/>
            <person name="Held B.W."/>
            <person name="Riley R."/>
            <person name="Nagy L.G."/>
            <person name="Koehler G."/>
            <person name="Ransdell A.S."/>
            <person name="Younus H."/>
            <person name="Chow J."/>
            <person name="Chiniquy J."/>
            <person name="Lipzen A."/>
            <person name="Tritt A."/>
            <person name="Sun H."/>
            <person name="Haridas S."/>
            <person name="LaButti K."/>
            <person name="Ohm R.A."/>
            <person name="Kues U."/>
            <person name="Blanchette R.A."/>
            <person name="Grigoriev I.V."/>
            <person name="Minto R.E."/>
            <person name="Hibbett D.S."/>
        </authorList>
    </citation>
    <scope>NUCLEOTIDE SEQUENCE [LARGE SCALE GENOMIC DNA]</scope>
    <source>
        <strain evidence="8 9">FP15055 ss-10</strain>
    </source>
</reference>
<feature type="domain" description="Major facilitator superfamily (MFS) profile" evidence="7">
    <location>
        <begin position="73"/>
        <end position="499"/>
    </location>
</feature>
<feature type="transmembrane region" description="Helical" evidence="6">
    <location>
        <begin position="303"/>
        <end position="322"/>
    </location>
</feature>
<dbReference type="Proteomes" id="UP000054007">
    <property type="component" value="Unassembled WGS sequence"/>
</dbReference>
<dbReference type="GO" id="GO:0022857">
    <property type="term" value="F:transmembrane transporter activity"/>
    <property type="evidence" value="ECO:0007669"/>
    <property type="project" value="InterPro"/>
</dbReference>
<protein>
    <submittedName>
        <fullName evidence="8">MFS general substrate transporter</fullName>
    </submittedName>
</protein>
<dbReference type="Gene3D" id="1.20.1250.20">
    <property type="entry name" value="MFS general substrate transporter like domains"/>
    <property type="match status" value="1"/>
</dbReference>
<evidence type="ECO:0000313" key="9">
    <source>
        <dbReference type="Proteomes" id="UP000054007"/>
    </source>
</evidence>
<comment type="subcellular location">
    <subcellularLocation>
        <location evidence="1">Membrane</location>
        <topology evidence="1">Multi-pass membrane protein</topology>
    </subcellularLocation>
</comment>
<evidence type="ECO:0000256" key="5">
    <source>
        <dbReference type="SAM" id="MobiDB-lite"/>
    </source>
</evidence>
<dbReference type="PANTHER" id="PTHR23502:SF7">
    <property type="entry name" value="DRUG_PROTON ANTIPORTER YHK8-RELATED"/>
    <property type="match status" value="1"/>
</dbReference>
<evidence type="ECO:0000256" key="6">
    <source>
        <dbReference type="SAM" id="Phobius"/>
    </source>
</evidence>
<dbReference type="InterPro" id="IPR011701">
    <property type="entry name" value="MFS"/>
</dbReference>
<evidence type="ECO:0000256" key="3">
    <source>
        <dbReference type="ARBA" id="ARBA00022989"/>
    </source>
</evidence>
<evidence type="ECO:0000313" key="8">
    <source>
        <dbReference type="EMBL" id="KIY70320.1"/>
    </source>
</evidence>
<feature type="transmembrane region" description="Helical" evidence="6">
    <location>
        <begin position="407"/>
        <end position="438"/>
    </location>
</feature>
<accession>A0A0D7BJB8</accession>
<dbReference type="Pfam" id="PF07690">
    <property type="entry name" value="MFS_1"/>
    <property type="match status" value="1"/>
</dbReference>
<dbReference type="InterPro" id="IPR036259">
    <property type="entry name" value="MFS_trans_sf"/>
</dbReference>
<feature type="transmembrane region" description="Helical" evidence="6">
    <location>
        <begin position="227"/>
        <end position="256"/>
    </location>
</feature>
<dbReference type="GO" id="GO:0005886">
    <property type="term" value="C:plasma membrane"/>
    <property type="evidence" value="ECO:0007669"/>
    <property type="project" value="TreeGrafter"/>
</dbReference>
<dbReference type="OrthoDB" id="3561359at2759"/>
<feature type="transmembrane region" description="Helical" evidence="6">
    <location>
        <begin position="198"/>
        <end position="215"/>
    </location>
</feature>
<evidence type="ECO:0000256" key="1">
    <source>
        <dbReference type="ARBA" id="ARBA00004141"/>
    </source>
</evidence>
<dbReference type="PANTHER" id="PTHR23502">
    <property type="entry name" value="MAJOR FACILITATOR SUPERFAMILY"/>
    <property type="match status" value="1"/>
</dbReference>
<name>A0A0D7BJB8_9AGAR</name>
<feature type="transmembrane region" description="Helical" evidence="6">
    <location>
        <begin position="382"/>
        <end position="401"/>
    </location>
</feature>
<dbReference type="InterPro" id="IPR020846">
    <property type="entry name" value="MFS_dom"/>
</dbReference>
<keyword evidence="2 6" id="KW-0812">Transmembrane</keyword>
<evidence type="ECO:0000256" key="2">
    <source>
        <dbReference type="ARBA" id="ARBA00022692"/>
    </source>
</evidence>
<dbReference type="AlphaFoldDB" id="A0A0D7BJB8"/>
<feature type="transmembrane region" description="Helical" evidence="6">
    <location>
        <begin position="342"/>
        <end position="361"/>
    </location>
</feature>
<dbReference type="PROSITE" id="PS50850">
    <property type="entry name" value="MFS"/>
    <property type="match status" value="1"/>
</dbReference>
<keyword evidence="3 6" id="KW-1133">Transmembrane helix</keyword>
<dbReference type="EMBL" id="KN880470">
    <property type="protein sequence ID" value="KIY70320.1"/>
    <property type="molecule type" value="Genomic_DNA"/>
</dbReference>
<feature type="region of interest" description="Disordered" evidence="5">
    <location>
        <begin position="1"/>
        <end position="38"/>
    </location>
</feature>
<gene>
    <name evidence="8" type="ORF">CYLTODRAFT_419924</name>
</gene>
<feature type="transmembrane region" description="Helical" evidence="6">
    <location>
        <begin position="474"/>
        <end position="494"/>
    </location>
</feature>
<evidence type="ECO:0000256" key="4">
    <source>
        <dbReference type="ARBA" id="ARBA00023136"/>
    </source>
</evidence>
<feature type="transmembrane region" description="Helical" evidence="6">
    <location>
        <begin position="106"/>
        <end position="127"/>
    </location>
</feature>
<evidence type="ECO:0000259" key="7">
    <source>
        <dbReference type="PROSITE" id="PS50850"/>
    </source>
</evidence>
<dbReference type="CDD" id="cd17323">
    <property type="entry name" value="MFS_Tpo1_MDR_like"/>
    <property type="match status" value="1"/>
</dbReference>
<keyword evidence="9" id="KW-1185">Reference proteome</keyword>
<sequence>MSLGDHSESSTLAPVPTPTAEKNAMVVDPEKAEGSIDTAPTLDSAIDDSDPFKVGLEANEDPHNITCWQKWSIVLIISASSFCVTCLSSIASFAETAVGERFHVGHTVTVLSISLFVEGLGWGPLLVGPLSEVYGRNPIYITSYFLLFAFTFPVAFAPHISVYLIFRFLQGFCGSAFLSVAGGTVSDLFDDKTVSNPMAVYTISPFIGPVFGPLISGFVNQNLWWRWTYWIMIIWIFCQFLVILIFVPETFAPVIIKRKAAKLRKETGDSRYWAPLDHHDKSLVWEIVVSCYKPFELMIYDRMALLLNIWTALILGILYLTFQAFPVIFMEKHGFNMQMTGLTYLGIGLGLTLALASQPWWNRFFRRKVVENGGHPEPEIRLYMGELGGILVPLGLYWIAFTTWKSIHWIVPILGSVPFGAGIFLVFNSVFTYLVTAYRPIAASAMASNSALRSAFAAAFPLFAGPMYHGMGTIGATALLAGVMTVSAPLPFIFRRIGKRLRQKSRFAAH</sequence>
<keyword evidence="4 6" id="KW-0472">Membrane</keyword>
<organism evidence="8 9">
    <name type="scientific">Cylindrobasidium torrendii FP15055 ss-10</name>
    <dbReference type="NCBI Taxonomy" id="1314674"/>
    <lineage>
        <taxon>Eukaryota</taxon>
        <taxon>Fungi</taxon>
        <taxon>Dikarya</taxon>
        <taxon>Basidiomycota</taxon>
        <taxon>Agaricomycotina</taxon>
        <taxon>Agaricomycetes</taxon>
        <taxon>Agaricomycetidae</taxon>
        <taxon>Agaricales</taxon>
        <taxon>Marasmiineae</taxon>
        <taxon>Physalacriaceae</taxon>
        <taxon>Cylindrobasidium</taxon>
    </lineage>
</organism>
<dbReference type="STRING" id="1314674.A0A0D7BJB8"/>
<dbReference type="FunFam" id="1.20.1250.20:FF:000082">
    <property type="entry name" value="MFS multidrug transporter, putative"/>
    <property type="match status" value="1"/>
</dbReference>
<feature type="transmembrane region" description="Helical" evidence="6">
    <location>
        <begin position="450"/>
        <end position="468"/>
    </location>
</feature>
<feature type="transmembrane region" description="Helical" evidence="6">
    <location>
        <begin position="139"/>
        <end position="158"/>
    </location>
</feature>
<proteinExistence type="predicted"/>